<evidence type="ECO:0000313" key="4">
    <source>
        <dbReference type="Proteomes" id="UP000027647"/>
    </source>
</evidence>
<dbReference type="InterPro" id="IPR011004">
    <property type="entry name" value="Trimer_LpxA-like_sf"/>
</dbReference>
<dbReference type="EMBL" id="JMIW01000001">
    <property type="protein sequence ID" value="KEO91828.1"/>
    <property type="molecule type" value="Genomic_DNA"/>
</dbReference>
<comment type="caution">
    <text evidence="3">The sequence shown here is derived from an EMBL/GenBank/DDBJ whole genome shotgun (WGS) entry which is preliminary data.</text>
</comment>
<dbReference type="PANTHER" id="PTHR23416">
    <property type="entry name" value="SIALIC ACID SYNTHASE-RELATED"/>
    <property type="match status" value="1"/>
</dbReference>
<dbReference type="Gene3D" id="2.160.10.10">
    <property type="entry name" value="Hexapeptide repeat proteins"/>
    <property type="match status" value="1"/>
</dbReference>
<organism evidence="3 4">
    <name type="scientific">Erythrobacter longus</name>
    <dbReference type="NCBI Taxonomy" id="1044"/>
    <lineage>
        <taxon>Bacteria</taxon>
        <taxon>Pseudomonadati</taxon>
        <taxon>Pseudomonadota</taxon>
        <taxon>Alphaproteobacteria</taxon>
        <taxon>Sphingomonadales</taxon>
        <taxon>Erythrobacteraceae</taxon>
        <taxon>Erythrobacter/Porphyrobacter group</taxon>
        <taxon>Erythrobacter</taxon>
    </lineage>
</organism>
<keyword evidence="2 3" id="KW-0808">Transferase</keyword>
<sequence length="155" mass="16899">MLARIRTQLYVARQGITRAWLRRVWGMTIGEGVRISRKAHLDYTHPKGVHIGDYTIVTPGVHIFTHDFVKRQHVSTYIGSNCFLGAGAIILPGVTVGDHCVIAAGTVVTQDVPARSVVAGNPGKILKSNIKTARYGIMGNLQPHELAVFEDDAES</sequence>
<dbReference type="eggNOG" id="COG0110">
    <property type="taxonomic scope" value="Bacteria"/>
</dbReference>
<dbReference type="OrthoDB" id="9800846at2"/>
<dbReference type="GO" id="GO:0005829">
    <property type="term" value="C:cytosol"/>
    <property type="evidence" value="ECO:0007669"/>
    <property type="project" value="TreeGrafter"/>
</dbReference>
<dbReference type="RefSeq" id="WP_051698914.1">
    <property type="nucleotide sequence ID" value="NZ_JMIW01000001.1"/>
</dbReference>
<dbReference type="InterPro" id="IPR001451">
    <property type="entry name" value="Hexapep"/>
</dbReference>
<protein>
    <submittedName>
        <fullName evidence="3">Hexapeptide transferase</fullName>
    </submittedName>
</protein>
<dbReference type="AlphaFoldDB" id="A0A074MIY5"/>
<evidence type="ECO:0000256" key="1">
    <source>
        <dbReference type="ARBA" id="ARBA00007274"/>
    </source>
</evidence>
<dbReference type="Pfam" id="PF14602">
    <property type="entry name" value="Hexapep_2"/>
    <property type="match status" value="1"/>
</dbReference>
<dbReference type="Proteomes" id="UP000027647">
    <property type="component" value="Unassembled WGS sequence"/>
</dbReference>
<dbReference type="PANTHER" id="PTHR23416:SF23">
    <property type="entry name" value="ACETYLTRANSFERASE C18B11.09C-RELATED"/>
    <property type="match status" value="1"/>
</dbReference>
<keyword evidence="4" id="KW-1185">Reference proteome</keyword>
<proteinExistence type="inferred from homology"/>
<dbReference type="STRING" id="1044.EH31_03910"/>
<name>A0A074MIY5_ERYLO</name>
<comment type="similarity">
    <text evidence="1">Belongs to the transferase hexapeptide repeat family.</text>
</comment>
<dbReference type="CDD" id="cd04647">
    <property type="entry name" value="LbH_MAT_like"/>
    <property type="match status" value="1"/>
</dbReference>
<accession>A0A074MIY5</accession>
<evidence type="ECO:0000256" key="2">
    <source>
        <dbReference type="ARBA" id="ARBA00022679"/>
    </source>
</evidence>
<evidence type="ECO:0000313" key="3">
    <source>
        <dbReference type="EMBL" id="KEO91828.1"/>
    </source>
</evidence>
<reference evidence="3 4" key="1">
    <citation type="submission" date="2014-04" db="EMBL/GenBank/DDBJ databases">
        <title>A comprehensive comparison of genomes of Erythrobacter spp. strains.</title>
        <authorList>
            <person name="Zheng Q."/>
        </authorList>
    </citation>
    <scope>NUCLEOTIDE SEQUENCE [LARGE SCALE GENOMIC DNA]</scope>
    <source>
        <strain evidence="3 4">DSM 6997</strain>
    </source>
</reference>
<dbReference type="SUPFAM" id="SSF51161">
    <property type="entry name" value="Trimeric LpxA-like enzymes"/>
    <property type="match status" value="1"/>
</dbReference>
<dbReference type="GO" id="GO:0008374">
    <property type="term" value="F:O-acyltransferase activity"/>
    <property type="evidence" value="ECO:0007669"/>
    <property type="project" value="TreeGrafter"/>
</dbReference>
<gene>
    <name evidence="3" type="ORF">EH31_03910</name>
</gene>
<dbReference type="InterPro" id="IPR051159">
    <property type="entry name" value="Hexapeptide_acetyltransf"/>
</dbReference>